<sequence length="67" mass="7183">MSVNEHLKGKGSDRGADELAKLEYLSLVSKVCTELDNHLGINDKDLGGRSRSGGRSRGRAGGSPWRS</sequence>
<dbReference type="Proteomes" id="UP000472274">
    <property type="component" value="Unplaced"/>
</dbReference>
<dbReference type="GeneTree" id="ENSGT00940000172611"/>
<dbReference type="InParanoid" id="A0A674IZE3"/>
<organism evidence="2 3">
    <name type="scientific">Terrapene triunguis</name>
    <name type="common">Three-toed box turtle</name>
    <dbReference type="NCBI Taxonomy" id="2587831"/>
    <lineage>
        <taxon>Eukaryota</taxon>
        <taxon>Metazoa</taxon>
        <taxon>Chordata</taxon>
        <taxon>Craniata</taxon>
        <taxon>Vertebrata</taxon>
        <taxon>Euteleostomi</taxon>
        <taxon>Archelosauria</taxon>
        <taxon>Testudinata</taxon>
        <taxon>Testudines</taxon>
        <taxon>Cryptodira</taxon>
        <taxon>Durocryptodira</taxon>
        <taxon>Testudinoidea</taxon>
        <taxon>Emydidae</taxon>
        <taxon>Terrapene</taxon>
    </lineage>
</organism>
<dbReference type="AlphaFoldDB" id="A0A674IZE3"/>
<evidence type="ECO:0000313" key="2">
    <source>
        <dbReference type="Ensembl" id="ENSTMTP00000013067.1"/>
    </source>
</evidence>
<name>A0A674IZE3_9SAUR</name>
<proteinExistence type="predicted"/>
<feature type="region of interest" description="Disordered" evidence="1">
    <location>
        <begin position="39"/>
        <end position="67"/>
    </location>
</feature>
<protein>
    <submittedName>
        <fullName evidence="2">Uncharacterized protein</fullName>
    </submittedName>
</protein>
<feature type="compositionally biased region" description="Basic and acidic residues" evidence="1">
    <location>
        <begin position="39"/>
        <end position="48"/>
    </location>
</feature>
<reference evidence="2" key="1">
    <citation type="submission" date="2025-08" db="UniProtKB">
        <authorList>
            <consortium name="Ensembl"/>
        </authorList>
    </citation>
    <scope>IDENTIFICATION</scope>
</reference>
<keyword evidence="3" id="KW-1185">Reference proteome</keyword>
<dbReference type="Ensembl" id="ENSTMTT00000013517.1">
    <property type="protein sequence ID" value="ENSTMTP00000013067.1"/>
    <property type="gene ID" value="ENSTMTG00000009459.1"/>
</dbReference>
<evidence type="ECO:0000313" key="3">
    <source>
        <dbReference type="Proteomes" id="UP000472274"/>
    </source>
</evidence>
<evidence type="ECO:0000256" key="1">
    <source>
        <dbReference type="SAM" id="MobiDB-lite"/>
    </source>
</evidence>
<accession>A0A674IZE3</accession>
<reference evidence="2" key="2">
    <citation type="submission" date="2025-09" db="UniProtKB">
        <authorList>
            <consortium name="Ensembl"/>
        </authorList>
    </citation>
    <scope>IDENTIFICATION</scope>
</reference>